<name>A0ACC1NG45_9HYPO</name>
<keyword evidence="2" id="KW-1185">Reference proteome</keyword>
<gene>
    <name evidence="1" type="ORF">NQ176_g4039</name>
</gene>
<dbReference type="Proteomes" id="UP001143910">
    <property type="component" value="Unassembled WGS sequence"/>
</dbReference>
<evidence type="ECO:0000313" key="1">
    <source>
        <dbReference type="EMBL" id="KAJ2978029.1"/>
    </source>
</evidence>
<proteinExistence type="predicted"/>
<dbReference type="EMBL" id="JANJQO010000414">
    <property type="protein sequence ID" value="KAJ2978029.1"/>
    <property type="molecule type" value="Genomic_DNA"/>
</dbReference>
<sequence length="639" mass="70441">MICSFANDHGRHLVLLAVSGVDDVSCLFRGTDSNSVLVHARNDSTVERDITILVSEGNSVERAIAAVVYHARTLIWKYAQAGSSQTEAENPGDFKPKWRENWYDGLGYCTWNSLGQNLSQDKILYALDKLQENSINISNLIIDDNWQSIDVSDEASAQPSWLDFEANSYGFPDGLKGAVSKIKSKHRNIQHVFVWHALLGYWGGISPRGRIAQKYKTLQVKREDDGSNMTIIALDDISKMYDDFYSFLIRCGIDGVKTDAQCMLDTIANAPARKELTNAYLDKWSIASLRHFGSNAISCMSQFPQAIFHAFMPQIRPPLVVRNSDDYFPDVPSSHRWHIWANAHNNILSQYLNVVPDWDMFQTVHDFADFHVAARCLSGGPIYITDTPGEHNIELLKQFTANTTLGKTVILRPSVVGIAMDPYLHYDSGSLLKIGSYHGSATGGVSILGVFQTSEAQNACLIPLNEFRGMEEPGTYVVRAYTTGRVSDTLKLTGDLTPLVLATPSTKGYEIYSAYKLQSFESSQCGDVSVASLGLIDKMTGCAAIESSSYLVGNSKISLVTKLRALGSLGIYISSLPDMNIDDNFMVTIFGHPVPRNTVQVSAAAEAVLEVDVQAAWRELGLDSGWSNELEVTVNVLGI</sequence>
<comment type="caution">
    <text evidence="1">The sequence shown here is derived from an EMBL/GenBank/DDBJ whole genome shotgun (WGS) entry which is preliminary data.</text>
</comment>
<accession>A0ACC1NG45</accession>
<reference evidence="1" key="1">
    <citation type="submission" date="2022-08" db="EMBL/GenBank/DDBJ databases">
        <title>Genome Sequence of Lecanicillium fungicola.</title>
        <authorList>
            <person name="Buettner E."/>
        </authorList>
    </citation>
    <scope>NUCLEOTIDE SEQUENCE</scope>
    <source>
        <strain evidence="1">Babe33</strain>
    </source>
</reference>
<organism evidence="1 2">
    <name type="scientific">Zarea fungicola</name>
    <dbReference type="NCBI Taxonomy" id="93591"/>
    <lineage>
        <taxon>Eukaryota</taxon>
        <taxon>Fungi</taxon>
        <taxon>Dikarya</taxon>
        <taxon>Ascomycota</taxon>
        <taxon>Pezizomycotina</taxon>
        <taxon>Sordariomycetes</taxon>
        <taxon>Hypocreomycetidae</taxon>
        <taxon>Hypocreales</taxon>
        <taxon>Cordycipitaceae</taxon>
        <taxon>Zarea</taxon>
    </lineage>
</organism>
<evidence type="ECO:0000313" key="2">
    <source>
        <dbReference type="Proteomes" id="UP001143910"/>
    </source>
</evidence>
<protein>
    <submittedName>
        <fullName evidence="1">Uncharacterized protein</fullName>
    </submittedName>
</protein>